<evidence type="ECO:0000313" key="4">
    <source>
        <dbReference type="Proteomes" id="UP001364890"/>
    </source>
</evidence>
<keyword evidence="4" id="KW-1185">Reference proteome</keyword>
<evidence type="ECO:0000313" key="3">
    <source>
        <dbReference type="EMBL" id="MEI4769197.1"/>
    </source>
</evidence>
<dbReference type="InterPro" id="IPR003675">
    <property type="entry name" value="Rce1/LyrA-like_dom"/>
</dbReference>
<organism evidence="3 4">
    <name type="scientific">Psychrobacillus mangrovi</name>
    <dbReference type="NCBI Taxonomy" id="3117745"/>
    <lineage>
        <taxon>Bacteria</taxon>
        <taxon>Bacillati</taxon>
        <taxon>Bacillota</taxon>
        <taxon>Bacilli</taxon>
        <taxon>Bacillales</taxon>
        <taxon>Bacillaceae</taxon>
        <taxon>Psychrobacillus</taxon>
    </lineage>
</organism>
<name>A0ABU8F4N4_9BACI</name>
<feature type="transmembrane region" description="Helical" evidence="1">
    <location>
        <begin position="164"/>
        <end position="184"/>
    </location>
</feature>
<dbReference type="EMBL" id="JBAWSY010000003">
    <property type="protein sequence ID" value="MEI4769197.1"/>
    <property type="molecule type" value="Genomic_DNA"/>
</dbReference>
<keyword evidence="1" id="KW-0472">Membrane</keyword>
<feature type="transmembrane region" description="Helical" evidence="1">
    <location>
        <begin position="191"/>
        <end position="212"/>
    </location>
</feature>
<keyword evidence="1" id="KW-0812">Transmembrane</keyword>
<feature type="transmembrane region" description="Helical" evidence="1">
    <location>
        <begin position="106"/>
        <end position="125"/>
    </location>
</feature>
<protein>
    <submittedName>
        <fullName evidence="3">Lysostaphin resistance A-like protein</fullName>
    </submittedName>
</protein>
<evidence type="ECO:0000256" key="1">
    <source>
        <dbReference type="SAM" id="Phobius"/>
    </source>
</evidence>
<gene>
    <name evidence="3" type="ORF">WAX74_06015</name>
</gene>
<sequence length="214" mass="24781">MLKHILLLIAPTIMIFLGLVVLNNVLITFLLFYGWLLFIPLVIRFWDKESRYRIMLPLSKKSIVVGIISGLVCLFSIYGFVSYFPVIDITHLKILLEEWDFSGTKVILFVLVLILINPFLEEFYWREFIYTRLLNGLGTVMSILITSLFYSLYHLIIVIEIFTFPFNVLAILPVFLAGIMWGIFRYKLNALTASIISHCLADIGIMLVYWTIVA</sequence>
<feature type="domain" description="CAAX prenyl protease 2/Lysostaphin resistance protein A-like" evidence="2">
    <location>
        <begin position="106"/>
        <end position="203"/>
    </location>
</feature>
<proteinExistence type="predicted"/>
<dbReference type="RefSeq" id="WP_336496759.1">
    <property type="nucleotide sequence ID" value="NZ_JBAWSY010000003.1"/>
</dbReference>
<feature type="transmembrane region" description="Helical" evidence="1">
    <location>
        <begin position="12"/>
        <end position="43"/>
    </location>
</feature>
<dbReference type="Proteomes" id="UP001364890">
    <property type="component" value="Unassembled WGS sequence"/>
</dbReference>
<keyword evidence="1" id="KW-1133">Transmembrane helix</keyword>
<comment type="caution">
    <text evidence="3">The sequence shown here is derived from an EMBL/GenBank/DDBJ whole genome shotgun (WGS) entry which is preliminary data.</text>
</comment>
<reference evidence="3 4" key="1">
    <citation type="submission" date="2024-01" db="EMBL/GenBank/DDBJ databases">
        <title>Seven novel Bacillus-like species.</title>
        <authorList>
            <person name="Liu G."/>
        </authorList>
    </citation>
    <scope>NUCLEOTIDE SEQUENCE [LARGE SCALE GENOMIC DNA]</scope>
    <source>
        <strain evidence="3 4">FJAT-51614</strain>
    </source>
</reference>
<feature type="transmembrane region" description="Helical" evidence="1">
    <location>
        <begin position="63"/>
        <end position="86"/>
    </location>
</feature>
<feature type="transmembrane region" description="Helical" evidence="1">
    <location>
        <begin position="137"/>
        <end position="158"/>
    </location>
</feature>
<accession>A0ABU8F4N4</accession>
<dbReference type="Pfam" id="PF02517">
    <property type="entry name" value="Rce1-like"/>
    <property type="match status" value="1"/>
</dbReference>
<evidence type="ECO:0000259" key="2">
    <source>
        <dbReference type="Pfam" id="PF02517"/>
    </source>
</evidence>